<reference evidence="2 3" key="2">
    <citation type="submission" date="2008-10" db="EMBL/GenBank/DDBJ databases">
        <title>Draft genome sequence of Anaerococcus hydrogenalis (DSM 7454).</title>
        <authorList>
            <person name="Sudarsanam P."/>
            <person name="Ley R."/>
            <person name="Guruge J."/>
            <person name="Turnbaugh P.J."/>
            <person name="Mahowald M."/>
            <person name="Liep D."/>
            <person name="Gordon J."/>
        </authorList>
    </citation>
    <scope>NUCLEOTIDE SEQUENCE [LARGE SCALE GENOMIC DNA]</scope>
    <source>
        <strain evidence="2 3">DSM 7454</strain>
    </source>
</reference>
<evidence type="ECO:0000313" key="3">
    <source>
        <dbReference type="Proteomes" id="UP000005451"/>
    </source>
</evidence>
<reference evidence="2 3" key="1">
    <citation type="submission" date="2008-09" db="EMBL/GenBank/DDBJ databases">
        <authorList>
            <person name="Fulton L."/>
            <person name="Clifton S."/>
            <person name="Fulton B."/>
            <person name="Xu J."/>
            <person name="Minx P."/>
            <person name="Pepin K.H."/>
            <person name="Johnson M."/>
            <person name="Thiruvilangam P."/>
            <person name="Bhonagiri V."/>
            <person name="Nash W.E."/>
            <person name="Mardis E.R."/>
            <person name="Wilson R.K."/>
        </authorList>
    </citation>
    <scope>NUCLEOTIDE SEQUENCE [LARGE SCALE GENOMIC DNA]</scope>
    <source>
        <strain evidence="2 3">DSM 7454</strain>
    </source>
</reference>
<feature type="transmembrane region" description="Helical" evidence="1">
    <location>
        <begin position="27"/>
        <end position="46"/>
    </location>
</feature>
<organism evidence="2 3">
    <name type="scientific">Anaerococcus hydrogenalis DSM 7454</name>
    <dbReference type="NCBI Taxonomy" id="561177"/>
    <lineage>
        <taxon>Bacteria</taxon>
        <taxon>Bacillati</taxon>
        <taxon>Bacillota</taxon>
        <taxon>Tissierellia</taxon>
        <taxon>Tissierellales</taxon>
        <taxon>Peptoniphilaceae</taxon>
        <taxon>Anaerococcus</taxon>
    </lineage>
</organism>
<dbReference type="AlphaFoldDB" id="B6W6R8"/>
<dbReference type="STRING" id="561177.ANHYDRO_00252"/>
<comment type="caution">
    <text evidence="2">The sequence shown here is derived from an EMBL/GenBank/DDBJ whole genome shotgun (WGS) entry which is preliminary data.</text>
</comment>
<evidence type="ECO:0000313" key="2">
    <source>
        <dbReference type="EMBL" id="EEB36858.1"/>
    </source>
</evidence>
<dbReference type="Proteomes" id="UP000005451">
    <property type="component" value="Unassembled WGS sequence"/>
</dbReference>
<keyword evidence="1" id="KW-0812">Transmembrane</keyword>
<proteinExistence type="predicted"/>
<sequence length="71" mass="8459">MVRGYRIPYTQAIDDGSANTPRLKPNFFQLFLVLLPILLFTIMVYLREKRNAKKMNMEVLEIEQKLNEKEK</sequence>
<gene>
    <name evidence="2" type="ORF">ANHYDRO_00252</name>
</gene>
<name>B6W6R8_9FIRM</name>
<evidence type="ECO:0000256" key="1">
    <source>
        <dbReference type="SAM" id="Phobius"/>
    </source>
</evidence>
<keyword evidence="1" id="KW-0472">Membrane</keyword>
<dbReference type="EMBL" id="ABXA01000004">
    <property type="protein sequence ID" value="EEB36858.1"/>
    <property type="molecule type" value="Genomic_DNA"/>
</dbReference>
<protein>
    <submittedName>
        <fullName evidence="2">Uncharacterized protein</fullName>
    </submittedName>
</protein>
<dbReference type="eggNOG" id="COG3764">
    <property type="taxonomic scope" value="Bacteria"/>
</dbReference>
<keyword evidence="1" id="KW-1133">Transmembrane helix</keyword>
<accession>B6W6R8</accession>